<dbReference type="InterPro" id="IPR003439">
    <property type="entry name" value="ABC_transporter-like_ATP-bd"/>
</dbReference>
<reference evidence="7" key="1">
    <citation type="submission" date="2020-07" db="EMBL/GenBank/DDBJ databases">
        <title>Huge and variable diversity of episymbiotic CPR bacteria and DPANN archaea in groundwater ecosystems.</title>
        <authorList>
            <person name="He C.Y."/>
            <person name="Keren R."/>
            <person name="Whittaker M."/>
            <person name="Farag I.F."/>
            <person name="Doudna J."/>
            <person name="Cate J.H.D."/>
            <person name="Banfield J.F."/>
        </authorList>
    </citation>
    <scope>NUCLEOTIDE SEQUENCE</scope>
    <source>
        <strain evidence="7">NC_groundwater_580_Pr5_B-0.1um_64_19</strain>
    </source>
</reference>
<dbReference type="PROSITE" id="PS00211">
    <property type="entry name" value="ABC_TRANSPORTER_1"/>
    <property type="match status" value="1"/>
</dbReference>
<comment type="caution">
    <text evidence="7">The sequence shown here is derived from an EMBL/GenBank/DDBJ whole genome shotgun (WGS) entry which is preliminary data.</text>
</comment>
<dbReference type="InterPro" id="IPR027417">
    <property type="entry name" value="P-loop_NTPase"/>
</dbReference>
<gene>
    <name evidence="7" type="ORF">HYX28_05615</name>
</gene>
<dbReference type="PROSITE" id="PS50893">
    <property type="entry name" value="ABC_TRANSPORTER_2"/>
    <property type="match status" value="1"/>
</dbReference>
<dbReference type="PANTHER" id="PTHR42711:SF5">
    <property type="entry name" value="ABC TRANSPORTER ATP-BINDING PROTEIN NATA"/>
    <property type="match status" value="1"/>
</dbReference>
<keyword evidence="4" id="KW-0547">Nucleotide-binding</keyword>
<keyword evidence="5 7" id="KW-0067">ATP-binding</keyword>
<dbReference type="Pfam" id="PF13732">
    <property type="entry name" value="DrrA1-3_C"/>
    <property type="match status" value="1"/>
</dbReference>
<evidence type="ECO:0000256" key="4">
    <source>
        <dbReference type="ARBA" id="ARBA00022741"/>
    </source>
</evidence>
<dbReference type="InterPro" id="IPR050763">
    <property type="entry name" value="ABC_transporter_ATP-binding"/>
</dbReference>
<dbReference type="InterPro" id="IPR003593">
    <property type="entry name" value="AAA+_ATPase"/>
</dbReference>
<sequence length="318" mass="35304">MNPVELKSVRKCYDQFVAVDDLSFVIPAGQIFGLLGPNGAGKTSTIRMMLGITIPDSGEVRLFGEPFRRELLHRVGYLPEERGLYKKMKVGEHLIFLAELTGLDRAEAAKRARHWCERMEIASWMDKKVEELSKGMQQKVQFVATILHDPEFIVMDEPFAGLDPVNAKLLLDVLLELRKSGKTILFSTHRMDTVERLCDSICLINRGQAVLAGDLKQIKARYGRNNVQIACEGDGAALGFLKQNPLAKSVNDYGNYVEVALAPGADAQQLLQQVASRAKVQKFEMVEPSLEEIFIDVVGKDGESDGAARDARKEKANA</sequence>
<evidence type="ECO:0000259" key="6">
    <source>
        <dbReference type="PROSITE" id="PS50893"/>
    </source>
</evidence>
<dbReference type="AlphaFoldDB" id="A0A932EPZ8"/>
<evidence type="ECO:0000256" key="5">
    <source>
        <dbReference type="ARBA" id="ARBA00022840"/>
    </source>
</evidence>
<organism evidence="7 8">
    <name type="scientific">Candidatus Korobacter versatilis</name>
    <dbReference type="NCBI Taxonomy" id="658062"/>
    <lineage>
        <taxon>Bacteria</taxon>
        <taxon>Pseudomonadati</taxon>
        <taxon>Acidobacteriota</taxon>
        <taxon>Terriglobia</taxon>
        <taxon>Terriglobales</taxon>
        <taxon>Candidatus Korobacteraceae</taxon>
        <taxon>Candidatus Korobacter</taxon>
    </lineage>
</organism>
<evidence type="ECO:0000256" key="2">
    <source>
        <dbReference type="ARBA" id="ARBA00022448"/>
    </source>
</evidence>
<comment type="similarity">
    <text evidence="1">Belongs to the ABC transporter superfamily.</text>
</comment>
<dbReference type="SUPFAM" id="SSF52540">
    <property type="entry name" value="P-loop containing nucleoside triphosphate hydrolases"/>
    <property type="match status" value="1"/>
</dbReference>
<dbReference type="Pfam" id="PF00005">
    <property type="entry name" value="ABC_tran"/>
    <property type="match status" value="1"/>
</dbReference>
<keyword evidence="3" id="KW-0536">Nodulation</keyword>
<dbReference type="InterPro" id="IPR025302">
    <property type="entry name" value="DrrA1/2-like_C"/>
</dbReference>
<dbReference type="Proteomes" id="UP000779809">
    <property type="component" value="Unassembled WGS sequence"/>
</dbReference>
<evidence type="ECO:0000313" key="7">
    <source>
        <dbReference type="EMBL" id="MBI2678238.1"/>
    </source>
</evidence>
<evidence type="ECO:0000256" key="1">
    <source>
        <dbReference type="ARBA" id="ARBA00005417"/>
    </source>
</evidence>
<protein>
    <submittedName>
        <fullName evidence="7">ATP-binding cassette domain-containing protein</fullName>
    </submittedName>
</protein>
<keyword evidence="2" id="KW-0813">Transport</keyword>
<dbReference type="GO" id="GO:0016887">
    <property type="term" value="F:ATP hydrolysis activity"/>
    <property type="evidence" value="ECO:0007669"/>
    <property type="project" value="InterPro"/>
</dbReference>
<name>A0A932EPZ8_9BACT</name>
<evidence type="ECO:0000313" key="8">
    <source>
        <dbReference type="Proteomes" id="UP000779809"/>
    </source>
</evidence>
<dbReference type="PANTHER" id="PTHR42711">
    <property type="entry name" value="ABC TRANSPORTER ATP-BINDING PROTEIN"/>
    <property type="match status" value="1"/>
</dbReference>
<dbReference type="SMART" id="SM00382">
    <property type="entry name" value="AAA"/>
    <property type="match status" value="1"/>
</dbReference>
<dbReference type="InterPro" id="IPR017871">
    <property type="entry name" value="ABC_transporter-like_CS"/>
</dbReference>
<dbReference type="GO" id="GO:0005524">
    <property type="term" value="F:ATP binding"/>
    <property type="evidence" value="ECO:0007669"/>
    <property type="project" value="UniProtKB-KW"/>
</dbReference>
<evidence type="ECO:0000256" key="3">
    <source>
        <dbReference type="ARBA" id="ARBA00022458"/>
    </source>
</evidence>
<dbReference type="Gene3D" id="3.40.50.300">
    <property type="entry name" value="P-loop containing nucleotide triphosphate hydrolases"/>
    <property type="match status" value="1"/>
</dbReference>
<accession>A0A932EPZ8</accession>
<feature type="domain" description="ABC transporter" evidence="6">
    <location>
        <begin position="4"/>
        <end position="231"/>
    </location>
</feature>
<proteinExistence type="inferred from homology"/>
<dbReference type="EMBL" id="JACPNR010000006">
    <property type="protein sequence ID" value="MBI2678238.1"/>
    <property type="molecule type" value="Genomic_DNA"/>
</dbReference>